<dbReference type="KEGG" id="ngr:NAEGRDRAFT_48971"/>
<dbReference type="InterPro" id="IPR011333">
    <property type="entry name" value="SKP1/BTB/POZ_sf"/>
</dbReference>
<dbReference type="GeneID" id="8856881"/>
<dbReference type="Pfam" id="PF00651">
    <property type="entry name" value="BTB"/>
    <property type="match status" value="1"/>
</dbReference>
<keyword evidence="3" id="KW-1185">Reference proteome</keyword>
<dbReference type="EMBL" id="GG738867">
    <property type="protein sequence ID" value="EFC44670.1"/>
    <property type="molecule type" value="Genomic_DNA"/>
</dbReference>
<evidence type="ECO:0000259" key="1">
    <source>
        <dbReference type="Pfam" id="PF00651"/>
    </source>
</evidence>
<proteinExistence type="predicted"/>
<evidence type="ECO:0000313" key="3">
    <source>
        <dbReference type="Proteomes" id="UP000006671"/>
    </source>
</evidence>
<dbReference type="Proteomes" id="UP000006671">
    <property type="component" value="Unassembled WGS sequence"/>
</dbReference>
<dbReference type="RefSeq" id="XP_002677414.1">
    <property type="nucleotide sequence ID" value="XM_002677368.1"/>
</dbReference>
<dbReference type="VEuPathDB" id="AmoebaDB:NAEGRDRAFT_48971"/>
<dbReference type="AlphaFoldDB" id="D2VEV8"/>
<evidence type="ECO:0000313" key="2">
    <source>
        <dbReference type="EMBL" id="EFC44670.1"/>
    </source>
</evidence>
<protein>
    <submittedName>
        <fullName evidence="2">Predicted protein</fullName>
    </submittedName>
</protein>
<feature type="domain" description="BTB" evidence="1">
    <location>
        <begin position="48"/>
        <end position="128"/>
    </location>
</feature>
<dbReference type="InterPro" id="IPR000210">
    <property type="entry name" value="BTB/POZ_dom"/>
</dbReference>
<name>D2VEV8_NAEGR</name>
<dbReference type="CDD" id="cd18186">
    <property type="entry name" value="BTB_POZ_ZBTB_KLHL-like"/>
    <property type="match status" value="1"/>
</dbReference>
<sequence length="335" mass="38916">MKKNNNTVFFTLPIKGGCMYDNPNSFPDLQIKIIVNKLINTKNECFMEIKAHRCFIANSSEVLRGLFEQQDNQHILKLICSTEFEAMHCEKAIKSIYTSITIETDEFSSMYDMYSKLGMKSHFEHLKQLWTLQCQNSFPVAIHTLRKFGEKNPENHMDNYIAQLVLICIDKLITDQERAIPLHQLWLSKFIENQTTATNPERIISLIDSSLSEKYTTNEQAEKLIRCLFLKLDSKMTQQQFFNLISQLSCSNSIYLSFNVLPQTFKLEMVSTMLHVIKFSSFISTIPTSLFLQQNPRITFQTNSNSPSSYKLSINERELEELQNLYLSPSTDEDF</sequence>
<gene>
    <name evidence="2" type="ORF">NAEGRDRAFT_48971</name>
</gene>
<dbReference type="InParanoid" id="D2VEV8"/>
<organism evidence="3">
    <name type="scientific">Naegleria gruberi</name>
    <name type="common">Amoeba</name>
    <dbReference type="NCBI Taxonomy" id="5762"/>
    <lineage>
        <taxon>Eukaryota</taxon>
        <taxon>Discoba</taxon>
        <taxon>Heterolobosea</taxon>
        <taxon>Tetramitia</taxon>
        <taxon>Eutetramitia</taxon>
        <taxon>Vahlkampfiidae</taxon>
        <taxon>Naegleria</taxon>
    </lineage>
</organism>
<reference evidence="2 3" key="1">
    <citation type="journal article" date="2010" name="Cell">
        <title>The genome of Naegleria gruberi illuminates early eukaryotic versatility.</title>
        <authorList>
            <person name="Fritz-Laylin L.K."/>
            <person name="Prochnik S.E."/>
            <person name="Ginger M.L."/>
            <person name="Dacks J.B."/>
            <person name="Carpenter M.L."/>
            <person name="Field M.C."/>
            <person name="Kuo A."/>
            <person name="Paredez A."/>
            <person name="Chapman J."/>
            <person name="Pham J."/>
            <person name="Shu S."/>
            <person name="Neupane R."/>
            <person name="Cipriano M."/>
            <person name="Mancuso J."/>
            <person name="Tu H."/>
            <person name="Salamov A."/>
            <person name="Lindquist E."/>
            <person name="Shapiro H."/>
            <person name="Lucas S."/>
            <person name="Grigoriev I.V."/>
            <person name="Cande W.Z."/>
            <person name="Fulton C."/>
            <person name="Rokhsar D.S."/>
            <person name="Dawson S.C."/>
        </authorList>
    </citation>
    <scope>NUCLEOTIDE SEQUENCE [LARGE SCALE GENOMIC DNA]</scope>
    <source>
        <strain evidence="2 3">NEG-M</strain>
    </source>
</reference>
<accession>D2VEV8</accession>
<dbReference type="Gene3D" id="3.30.710.10">
    <property type="entry name" value="Potassium Channel Kv1.1, Chain A"/>
    <property type="match status" value="1"/>
</dbReference>